<organism evidence="6 7">
    <name type="scientific">Cymbomonas tetramitiformis</name>
    <dbReference type="NCBI Taxonomy" id="36881"/>
    <lineage>
        <taxon>Eukaryota</taxon>
        <taxon>Viridiplantae</taxon>
        <taxon>Chlorophyta</taxon>
        <taxon>Pyramimonadophyceae</taxon>
        <taxon>Pyramimonadales</taxon>
        <taxon>Pyramimonadaceae</taxon>
        <taxon>Cymbomonas</taxon>
    </lineage>
</organism>
<feature type="region of interest" description="Disordered" evidence="4">
    <location>
        <begin position="576"/>
        <end position="600"/>
    </location>
</feature>
<dbReference type="InterPro" id="IPR053276">
    <property type="entry name" value="MtDNA_mismatch_repair_MutS"/>
</dbReference>
<evidence type="ECO:0000256" key="3">
    <source>
        <dbReference type="ARBA" id="ARBA00023125"/>
    </source>
</evidence>
<dbReference type="PANTHER" id="PTHR48448:SF1">
    <property type="entry name" value="MUTL PROTEIN ISOFORM 1"/>
    <property type="match status" value="1"/>
</dbReference>
<evidence type="ECO:0000256" key="4">
    <source>
        <dbReference type="SAM" id="MobiDB-lite"/>
    </source>
</evidence>
<dbReference type="PROSITE" id="PS50164">
    <property type="entry name" value="GIY_YIG"/>
    <property type="match status" value="1"/>
</dbReference>
<accession>A0AAE0KXN5</accession>
<evidence type="ECO:0000256" key="2">
    <source>
        <dbReference type="ARBA" id="ARBA00022840"/>
    </source>
</evidence>
<comment type="caution">
    <text evidence="6">The sequence shown here is derived from an EMBL/GenBank/DDBJ whole genome shotgun (WGS) entry which is preliminary data.</text>
</comment>
<dbReference type="GO" id="GO:0006298">
    <property type="term" value="P:mismatch repair"/>
    <property type="evidence" value="ECO:0007669"/>
    <property type="project" value="InterPro"/>
</dbReference>
<evidence type="ECO:0000259" key="5">
    <source>
        <dbReference type="PROSITE" id="PS50164"/>
    </source>
</evidence>
<dbReference type="PROSITE" id="PS00486">
    <property type="entry name" value="DNA_MISMATCH_REPAIR_2"/>
    <property type="match status" value="1"/>
</dbReference>
<keyword evidence="7" id="KW-1185">Reference proteome</keyword>
<dbReference type="InterPro" id="IPR000432">
    <property type="entry name" value="DNA_mismatch_repair_MutS_C"/>
</dbReference>
<dbReference type="EMBL" id="LGRX02014629">
    <property type="protein sequence ID" value="KAK3264319.1"/>
    <property type="molecule type" value="Genomic_DNA"/>
</dbReference>
<dbReference type="SUPFAM" id="SSF52540">
    <property type="entry name" value="P-loop containing nucleoside triphosphate hydrolases"/>
    <property type="match status" value="1"/>
</dbReference>
<dbReference type="InterPro" id="IPR027417">
    <property type="entry name" value="P-loop_NTPase"/>
</dbReference>
<dbReference type="AlphaFoldDB" id="A0AAE0KXN5"/>
<dbReference type="PANTHER" id="PTHR48448">
    <property type="entry name" value="MUTL PROTEIN ISOFORM 1"/>
    <property type="match status" value="1"/>
</dbReference>
<reference evidence="6 7" key="1">
    <citation type="journal article" date="2015" name="Genome Biol. Evol.">
        <title>Comparative Genomics of a Bacterivorous Green Alga Reveals Evolutionary Causalities and Consequences of Phago-Mixotrophic Mode of Nutrition.</title>
        <authorList>
            <person name="Burns J.A."/>
            <person name="Paasch A."/>
            <person name="Narechania A."/>
            <person name="Kim E."/>
        </authorList>
    </citation>
    <scope>NUCLEOTIDE SEQUENCE [LARGE SCALE GENOMIC DNA]</scope>
    <source>
        <strain evidence="6 7">PLY_AMNH</strain>
    </source>
</reference>
<sequence length="739" mass="79073">MPASKLARLITAKEANHLLFNDMARLLEGVLHMMEEPQQRQAAVLALKAVAVETCTIIPAERLGSTAAAALSAIRDAVVSEESSAADVDPVSSHHLVPAEFVAANEKFRNKIRRPLVTNSYDEVDAAFAELAAALESDLQPVVLEVRARQEGKAVRNKTEIVYDVHNNATWLKGTKTALSTVIGDDTALLIHPKDRNGKSADTRYSTWRVEEALFAYRRAAYQAEQVVAEQLRCLAGRLEGHLPELVGAAVFGMVVRALVGHVNEALRRRWTLPELGPEPATGESKFIEEIAASELAAVEVASAEEFDEALVAAAAAASSGGSDSQSGRGLWRVEGVWPYWMDGNAPSTVLNSVESDGMILLTGPNMAGKSTIARTLLAVALLANCGLYVPARWAAVPRFDAFMVRMGASDSPAAGKSAFAVEMSEAHTIIRDATAHSLVMVDELCKGTEVTVGTTLAAAILEELERTGCRGIFATHLHSLFALPLHLPSVTEMCMQIRQTPDGVKAPTWQIVPGRCFASLALETAADCHLAPHIIERAAALLEKGAWRVEDGAAGIRSSGQESEKNAVMLEAREGENQLEGSSAPQADPEAELSDNNSGRSIEQALEVLREVSYGMSEGGTADHGSAIHYGMIRAGQAPPPMVVGRACVYVVRYSKGWFYCGETDDLAGRVRSHRSRAAQRGAEIAFAALPSGSGGKSSARSLEAQMIRAVQAAGFPMRSVSDSRHKHFANRDTACSE</sequence>
<keyword evidence="1" id="KW-0547">Nucleotide-binding</keyword>
<gene>
    <name evidence="6" type="ORF">CYMTET_26933</name>
</gene>
<name>A0AAE0KXN5_9CHLO</name>
<dbReference type="Pfam" id="PF00488">
    <property type="entry name" value="MutS_V"/>
    <property type="match status" value="1"/>
</dbReference>
<proteinExistence type="predicted"/>
<keyword evidence="3" id="KW-0238">DNA-binding</keyword>
<protein>
    <submittedName>
        <fullName evidence="6">DNA mismatch repair ATPase msh1, variant 2</fullName>
    </submittedName>
</protein>
<evidence type="ECO:0000313" key="7">
    <source>
        <dbReference type="Proteomes" id="UP001190700"/>
    </source>
</evidence>
<dbReference type="Gene3D" id="3.40.50.300">
    <property type="entry name" value="P-loop containing nucleotide triphosphate hydrolases"/>
    <property type="match status" value="1"/>
</dbReference>
<keyword evidence="2" id="KW-0067">ATP-binding</keyword>
<evidence type="ECO:0000256" key="1">
    <source>
        <dbReference type="ARBA" id="ARBA00022741"/>
    </source>
</evidence>
<dbReference type="Proteomes" id="UP001190700">
    <property type="component" value="Unassembled WGS sequence"/>
</dbReference>
<dbReference type="GO" id="GO:0005524">
    <property type="term" value="F:ATP binding"/>
    <property type="evidence" value="ECO:0007669"/>
    <property type="project" value="UniProtKB-KW"/>
</dbReference>
<dbReference type="GO" id="GO:0030983">
    <property type="term" value="F:mismatched DNA binding"/>
    <property type="evidence" value="ECO:0007669"/>
    <property type="project" value="InterPro"/>
</dbReference>
<evidence type="ECO:0000313" key="6">
    <source>
        <dbReference type="EMBL" id="KAK3264319.1"/>
    </source>
</evidence>
<dbReference type="InterPro" id="IPR000305">
    <property type="entry name" value="GIY-YIG_endonuc"/>
</dbReference>
<feature type="domain" description="GIY-YIG" evidence="5">
    <location>
        <begin position="646"/>
        <end position="723"/>
    </location>
</feature>
<dbReference type="SMART" id="SM00534">
    <property type="entry name" value="MUTSac"/>
    <property type="match status" value="1"/>
</dbReference>